<comment type="caution">
    <text evidence="2">The sequence shown here is derived from an EMBL/GenBank/DDBJ whole genome shotgun (WGS) entry which is preliminary data.</text>
</comment>
<dbReference type="VEuPathDB" id="AmoebaDB:KM1_309460"/>
<evidence type="ECO:0000313" key="2">
    <source>
        <dbReference type="EMBL" id="GAT95655.1"/>
    </source>
</evidence>
<dbReference type="EMBL" id="BDEQ01000001">
    <property type="protein sequence ID" value="GAT95655.1"/>
    <property type="molecule type" value="Genomic_DNA"/>
</dbReference>
<reference evidence="2 3" key="1">
    <citation type="submission" date="2016-05" db="EMBL/GenBank/DDBJ databases">
        <title>First whole genome sequencing of Entamoeba histolytica HM1:IMSS-clone-6.</title>
        <authorList>
            <person name="Mukherjee Avik.K."/>
            <person name="Izumyama S."/>
            <person name="Nakada-Tsukui K."/>
            <person name="Nozaki T."/>
        </authorList>
    </citation>
    <scope>NUCLEOTIDE SEQUENCE [LARGE SCALE GENOMIC DNA]</scope>
    <source>
        <strain evidence="2 3">HM1:IMSS clone 6</strain>
    </source>
</reference>
<keyword evidence="1" id="KW-0175">Coiled coil</keyword>
<protein>
    <submittedName>
        <fullName evidence="2">Snf7 family protein</fullName>
    </submittedName>
</protein>
<sequence length="205" mass="24077">MGNLNSQTVDNSFQQKQFELKVNRDNLSKREKEYQNNIEKLNKEARKYCRKGDKENAKRQIKLRTLYETNLKEIRCYLDQTETILIQLEASKRNYDVAKLMDESNKEIKKILNKIPKNFIEEIINTKKENSDKLKEIDSLYEQLNDIDNENQIEQELNKLALEVMSEKEGGIEAVKNEVIAESLPEVNSQSDMLISKQNIVIETF</sequence>
<gene>
    <name evidence="2" type="ORF">CL6EHI_048690</name>
</gene>
<evidence type="ECO:0000313" key="3">
    <source>
        <dbReference type="Proteomes" id="UP000078387"/>
    </source>
</evidence>
<dbReference type="GO" id="GO:0007034">
    <property type="term" value="P:vacuolar transport"/>
    <property type="evidence" value="ECO:0007669"/>
    <property type="project" value="InterPro"/>
</dbReference>
<dbReference type="AlphaFoldDB" id="A0A5K1VLY5"/>
<name>A0A5K1VLY5_ENTHI</name>
<evidence type="ECO:0000256" key="1">
    <source>
        <dbReference type="SAM" id="Coils"/>
    </source>
</evidence>
<accession>A0A5K1VLY5</accession>
<dbReference type="VEuPathDB" id="AmoebaDB:EHI7A_205920"/>
<dbReference type="Pfam" id="PF03357">
    <property type="entry name" value="Snf7"/>
    <property type="match status" value="1"/>
</dbReference>
<feature type="coiled-coil region" evidence="1">
    <location>
        <begin position="24"/>
        <end position="51"/>
    </location>
</feature>
<organism evidence="2 3">
    <name type="scientific">Entamoeba histolytica</name>
    <dbReference type="NCBI Taxonomy" id="5759"/>
    <lineage>
        <taxon>Eukaryota</taxon>
        <taxon>Amoebozoa</taxon>
        <taxon>Evosea</taxon>
        <taxon>Archamoebae</taxon>
        <taxon>Mastigamoebida</taxon>
        <taxon>Entamoebidae</taxon>
        <taxon>Entamoeba</taxon>
    </lineage>
</organism>
<dbReference type="InterPro" id="IPR005024">
    <property type="entry name" value="Snf7_fam"/>
</dbReference>
<dbReference type="VEuPathDB" id="AmoebaDB:EHI5A_149590"/>
<feature type="coiled-coil region" evidence="1">
    <location>
        <begin position="130"/>
        <end position="157"/>
    </location>
</feature>
<dbReference type="VEuPathDB" id="AmoebaDB:EHI_048690"/>
<proteinExistence type="predicted"/>
<dbReference type="Proteomes" id="UP000078387">
    <property type="component" value="Unassembled WGS sequence"/>
</dbReference>
<dbReference type="OMA" id="DKIDDMM"/>